<dbReference type="CDD" id="cd00093">
    <property type="entry name" value="HTH_XRE"/>
    <property type="match status" value="1"/>
</dbReference>
<dbReference type="AlphaFoldDB" id="D1BXK6"/>
<dbReference type="SUPFAM" id="SSF47413">
    <property type="entry name" value="lambda repressor-like DNA-binding domains"/>
    <property type="match status" value="1"/>
</dbReference>
<dbReference type="PROSITE" id="PS50943">
    <property type="entry name" value="HTH_CROC1"/>
    <property type="match status" value="1"/>
</dbReference>
<dbReference type="RefSeq" id="WP_012877558.1">
    <property type="nucleotide sequence ID" value="NC_013530.1"/>
</dbReference>
<dbReference type="Gene3D" id="1.10.260.40">
    <property type="entry name" value="lambda repressor-like DNA-binding domains"/>
    <property type="match status" value="1"/>
</dbReference>
<evidence type="ECO:0000256" key="1">
    <source>
        <dbReference type="SAM" id="MobiDB-lite"/>
    </source>
</evidence>
<dbReference type="HOGENOM" id="CLU_1969695_0_0_11"/>
<dbReference type="EMBL" id="CP001821">
    <property type="protein sequence ID" value="ACZ29816.1"/>
    <property type="molecule type" value="Genomic_DNA"/>
</dbReference>
<evidence type="ECO:0000259" key="2">
    <source>
        <dbReference type="PROSITE" id="PS50943"/>
    </source>
</evidence>
<feature type="compositionally biased region" description="Basic and acidic residues" evidence="1">
    <location>
        <begin position="108"/>
        <end position="119"/>
    </location>
</feature>
<dbReference type="eggNOG" id="COG1396">
    <property type="taxonomic scope" value="Bacteria"/>
</dbReference>
<gene>
    <name evidence="3" type="ordered locus">Xcel_0778</name>
</gene>
<organism evidence="3 4">
    <name type="scientific">Xylanimonas cellulosilytica (strain DSM 15894 / JCM 12276 / CECT 5975 / KCTC 9989 / LMG 20990 / NBRC 107835 / XIL07)</name>
    <dbReference type="NCBI Taxonomy" id="446471"/>
    <lineage>
        <taxon>Bacteria</taxon>
        <taxon>Bacillati</taxon>
        <taxon>Actinomycetota</taxon>
        <taxon>Actinomycetes</taxon>
        <taxon>Micrococcales</taxon>
        <taxon>Promicromonosporaceae</taxon>
        <taxon>Xylanimonas</taxon>
    </lineage>
</organism>
<reference evidence="4" key="1">
    <citation type="submission" date="2009-11" db="EMBL/GenBank/DDBJ databases">
        <title>The complete chromosome of Xylanimonas cellulosilytica DSM 15894.</title>
        <authorList>
            <consortium name="US DOE Joint Genome Institute (JGI-PGF)"/>
            <person name="Lucas S."/>
            <person name="Copeland A."/>
            <person name="Lapidus A."/>
            <person name="Glavina del Rio T."/>
            <person name="Dalin E."/>
            <person name="Tice H."/>
            <person name="Bruce D."/>
            <person name="Goodwin L."/>
            <person name="Pitluck S."/>
            <person name="Kyrpides N."/>
            <person name="Mavromatis K."/>
            <person name="Ivanova N."/>
            <person name="Mikhailova N."/>
            <person name="Foster B."/>
            <person name="Clum A."/>
            <person name="Brettin T."/>
            <person name="Detter J.C."/>
            <person name="Han C."/>
            <person name="Larimer F."/>
            <person name="Land M."/>
            <person name="Hauser L."/>
            <person name="Markowitz V."/>
            <person name="Cheng J.F."/>
            <person name="Hugenholtz P."/>
            <person name="Woyke T."/>
            <person name="Wu D."/>
            <person name="Gehrich-Schroeter G."/>
            <person name="Schneider S."/>
            <person name="Pukall S.R."/>
            <person name="Klenk H.P."/>
            <person name="Eisen J.A."/>
        </authorList>
    </citation>
    <scope>NUCLEOTIDE SEQUENCE [LARGE SCALE GENOMIC DNA]</scope>
    <source>
        <strain evidence="4">DSM 15894 / CECT 5975 / LMG 20990 / XIL07</strain>
    </source>
</reference>
<evidence type="ECO:0000313" key="3">
    <source>
        <dbReference type="EMBL" id="ACZ29816.1"/>
    </source>
</evidence>
<sequence length="127" mass="13686">MPGETPIDRDTALAFAMRLRDLREAAELTQERAAERARMSRNHYQLLEAGYSDRTKRSPVNPRLSTLLDLAAALGCTVAELVYGLPLGGVPVDGAAEQRGAVVTAVPEHSRVRSPEPEPTRGAGARP</sequence>
<reference evidence="3 4" key="2">
    <citation type="journal article" date="2010" name="Stand. Genomic Sci.">
        <title>Complete genome sequence of Xylanimonas cellulosilytica type strain (XIL07).</title>
        <authorList>
            <person name="Foster B."/>
            <person name="Pukall R."/>
            <person name="Abt B."/>
            <person name="Nolan M."/>
            <person name="Glavina Del Rio T."/>
            <person name="Chen F."/>
            <person name="Lucas S."/>
            <person name="Tice H."/>
            <person name="Pitluck S."/>
            <person name="Cheng J.-F."/>
            <person name="Chertkov O."/>
            <person name="Brettin T."/>
            <person name="Han C."/>
            <person name="Detter J.C."/>
            <person name="Bruce D."/>
            <person name="Goodwin L."/>
            <person name="Ivanova N."/>
            <person name="Mavromatis K."/>
            <person name="Pati A."/>
            <person name="Mikhailova N."/>
            <person name="Chen A."/>
            <person name="Palaniappan K."/>
            <person name="Land M."/>
            <person name="Hauser L."/>
            <person name="Chang Y.-J."/>
            <person name="Jeffries C.D."/>
            <person name="Chain P."/>
            <person name="Rohde M."/>
            <person name="Goeker M."/>
            <person name="Bristow J."/>
            <person name="Eisen J.A."/>
            <person name="Markowitz V."/>
            <person name="Hugenholtz P."/>
            <person name="Kyrpides N.C."/>
            <person name="Klenk H.-P."/>
            <person name="Lapidus A."/>
        </authorList>
    </citation>
    <scope>NUCLEOTIDE SEQUENCE [LARGE SCALE GENOMIC DNA]</scope>
    <source>
        <strain evidence="4">DSM 15894 / CECT 5975 / LMG 20990 / XIL07</strain>
    </source>
</reference>
<dbReference type="Pfam" id="PF13560">
    <property type="entry name" value="HTH_31"/>
    <property type="match status" value="1"/>
</dbReference>
<dbReference type="GO" id="GO:0003677">
    <property type="term" value="F:DNA binding"/>
    <property type="evidence" value="ECO:0007669"/>
    <property type="project" value="InterPro"/>
</dbReference>
<dbReference type="InterPro" id="IPR001387">
    <property type="entry name" value="Cro/C1-type_HTH"/>
</dbReference>
<dbReference type="SMART" id="SM00530">
    <property type="entry name" value="HTH_XRE"/>
    <property type="match status" value="1"/>
</dbReference>
<accession>D1BXK6</accession>
<feature type="region of interest" description="Disordered" evidence="1">
    <location>
        <begin position="105"/>
        <end position="127"/>
    </location>
</feature>
<dbReference type="Proteomes" id="UP000002255">
    <property type="component" value="Chromosome"/>
</dbReference>
<keyword evidence="4" id="KW-1185">Reference proteome</keyword>
<dbReference type="InterPro" id="IPR010982">
    <property type="entry name" value="Lambda_DNA-bd_dom_sf"/>
</dbReference>
<feature type="domain" description="HTH cro/C1-type" evidence="2">
    <location>
        <begin position="19"/>
        <end position="81"/>
    </location>
</feature>
<dbReference type="KEGG" id="xce:Xcel_0778"/>
<protein>
    <submittedName>
        <fullName evidence="3">Transcriptional regulator, XRE family</fullName>
    </submittedName>
</protein>
<proteinExistence type="predicted"/>
<evidence type="ECO:0000313" key="4">
    <source>
        <dbReference type="Proteomes" id="UP000002255"/>
    </source>
</evidence>
<name>D1BXK6_XYLCX</name>
<dbReference type="STRING" id="446471.Xcel_0778"/>